<dbReference type="GO" id="GO:0006121">
    <property type="term" value="P:mitochondrial electron transport, succinate to ubiquinone"/>
    <property type="evidence" value="ECO:0007669"/>
    <property type="project" value="TreeGrafter"/>
</dbReference>
<organism evidence="2 3">
    <name type="scientific">Heracleum sosnowskyi</name>
    <dbReference type="NCBI Taxonomy" id="360622"/>
    <lineage>
        <taxon>Eukaryota</taxon>
        <taxon>Viridiplantae</taxon>
        <taxon>Streptophyta</taxon>
        <taxon>Embryophyta</taxon>
        <taxon>Tracheophyta</taxon>
        <taxon>Spermatophyta</taxon>
        <taxon>Magnoliopsida</taxon>
        <taxon>eudicotyledons</taxon>
        <taxon>Gunneridae</taxon>
        <taxon>Pentapetalae</taxon>
        <taxon>asterids</taxon>
        <taxon>campanulids</taxon>
        <taxon>Apiales</taxon>
        <taxon>Apiaceae</taxon>
        <taxon>Apioideae</taxon>
        <taxon>apioid superclade</taxon>
        <taxon>Tordylieae</taxon>
        <taxon>Tordyliinae</taxon>
        <taxon>Heracleum</taxon>
    </lineage>
</organism>
<evidence type="ECO:0000313" key="3">
    <source>
        <dbReference type="Proteomes" id="UP001237642"/>
    </source>
</evidence>
<dbReference type="GO" id="GO:0005739">
    <property type="term" value="C:mitochondrion"/>
    <property type="evidence" value="ECO:0007669"/>
    <property type="project" value="TreeGrafter"/>
</dbReference>
<comment type="caution">
    <text evidence="2">The sequence shown here is derived from an EMBL/GenBank/DDBJ whole genome shotgun (WGS) entry which is preliminary data.</text>
</comment>
<dbReference type="Pfam" id="PF03937">
    <property type="entry name" value="Sdh5"/>
    <property type="match status" value="1"/>
</dbReference>
<name>A0AAD8HBG7_9APIA</name>
<dbReference type="FunFam" id="1.10.150.250:FF:000003">
    <property type="entry name" value="Succinate dehydrogenase assembly factor"/>
    <property type="match status" value="1"/>
</dbReference>
<evidence type="ECO:0000313" key="2">
    <source>
        <dbReference type="EMBL" id="KAK1363921.1"/>
    </source>
</evidence>
<dbReference type="GO" id="GO:0006099">
    <property type="term" value="P:tricarboxylic acid cycle"/>
    <property type="evidence" value="ECO:0007669"/>
    <property type="project" value="TreeGrafter"/>
</dbReference>
<dbReference type="PANTHER" id="PTHR12469">
    <property type="entry name" value="PROTEIN EMI5 HOMOLOG, MITOCHONDRIAL"/>
    <property type="match status" value="1"/>
</dbReference>
<dbReference type="InterPro" id="IPR005631">
    <property type="entry name" value="SDH"/>
</dbReference>
<accession>A0AAD8HBG7</accession>
<dbReference type="GO" id="GO:0034553">
    <property type="term" value="P:mitochondrial respiratory chain complex II assembly"/>
    <property type="evidence" value="ECO:0007669"/>
    <property type="project" value="TreeGrafter"/>
</dbReference>
<dbReference type="Gene3D" id="1.10.150.250">
    <property type="entry name" value="Flavinator of succinate dehydrogenase"/>
    <property type="match status" value="1"/>
</dbReference>
<protein>
    <submittedName>
        <fullName evidence="2">Ankyrin repeat family protein</fullName>
    </submittedName>
</protein>
<dbReference type="SUPFAM" id="SSF109910">
    <property type="entry name" value="YgfY-like"/>
    <property type="match status" value="1"/>
</dbReference>
<keyword evidence="3" id="KW-1185">Reference proteome</keyword>
<dbReference type="Proteomes" id="UP001237642">
    <property type="component" value="Unassembled WGS sequence"/>
</dbReference>
<dbReference type="EMBL" id="JAUIZM010000009">
    <property type="protein sequence ID" value="KAK1363921.1"/>
    <property type="molecule type" value="Genomic_DNA"/>
</dbReference>
<keyword evidence="1" id="KW-0143">Chaperone</keyword>
<dbReference type="AlphaFoldDB" id="A0AAD8HBG7"/>
<dbReference type="PANTHER" id="PTHR12469:SF2">
    <property type="entry name" value="SUCCINATE DEHYDROGENASE ASSEMBLY FACTOR 2, MITOCHONDRIAL"/>
    <property type="match status" value="1"/>
</dbReference>
<proteinExistence type="predicted"/>
<reference evidence="2" key="2">
    <citation type="submission" date="2023-05" db="EMBL/GenBank/DDBJ databases">
        <authorList>
            <person name="Schelkunov M.I."/>
        </authorList>
    </citation>
    <scope>NUCLEOTIDE SEQUENCE</scope>
    <source>
        <strain evidence="2">Hsosn_3</strain>
        <tissue evidence="2">Leaf</tissue>
    </source>
</reference>
<dbReference type="InterPro" id="IPR036714">
    <property type="entry name" value="SDH_sf"/>
</dbReference>
<gene>
    <name evidence="2" type="ORF">POM88_039482</name>
</gene>
<evidence type="ECO:0000256" key="1">
    <source>
        <dbReference type="ARBA" id="ARBA00023186"/>
    </source>
</evidence>
<reference evidence="2" key="1">
    <citation type="submission" date="2023-02" db="EMBL/GenBank/DDBJ databases">
        <title>Genome of toxic invasive species Heracleum sosnowskyi carries increased number of genes despite the absence of recent whole-genome duplications.</title>
        <authorList>
            <person name="Schelkunov M."/>
            <person name="Shtratnikova V."/>
            <person name="Makarenko M."/>
            <person name="Klepikova A."/>
            <person name="Omelchenko D."/>
            <person name="Novikova G."/>
            <person name="Obukhova E."/>
            <person name="Bogdanov V."/>
            <person name="Penin A."/>
            <person name="Logacheva M."/>
        </authorList>
    </citation>
    <scope>NUCLEOTIDE SEQUENCE</scope>
    <source>
        <strain evidence="2">Hsosn_3</strain>
        <tissue evidence="2">Leaf</tissue>
    </source>
</reference>
<sequence length="192" mass="21950">MSNMRRALMSAIPRFLNSSKPLANPIQLSPISSHITHRPFVGSVFRFSSSTTRENYMIQSLETNIDMSTEESKRRLFNRLAYRSRQRGFLELDLVLGKWVDENIHSMDEAAVRSLIDVLNLENPDLWRWLSGQEQPSESISNNPVFKAVHKKVMGNLDNYASPETRATAGKPWVRGWDDFKKGKDSPIVGNQ</sequence>